<comment type="caution">
    <text evidence="1">The sequence shown here is derived from an EMBL/GenBank/DDBJ whole genome shotgun (WGS) entry which is preliminary data.</text>
</comment>
<sequence length="97" mass="10362">MRYAIIAGSAQQVRAAGGTDVKEAHRVGVVFATLTPEQASRLENSGCQVEKVSKVKSPIAPPAPVTAEPMYTPEQLTQAAGMEDLKRVFYPLLYGDG</sequence>
<protein>
    <submittedName>
        <fullName evidence="1">Uncharacterized protein</fullName>
    </submittedName>
</protein>
<name>X1IDG6_9ZZZZ</name>
<accession>X1IDG6</accession>
<proteinExistence type="predicted"/>
<dbReference type="AlphaFoldDB" id="X1IDG6"/>
<organism evidence="1">
    <name type="scientific">marine sediment metagenome</name>
    <dbReference type="NCBI Taxonomy" id="412755"/>
    <lineage>
        <taxon>unclassified sequences</taxon>
        <taxon>metagenomes</taxon>
        <taxon>ecological metagenomes</taxon>
    </lineage>
</organism>
<evidence type="ECO:0000313" key="1">
    <source>
        <dbReference type="EMBL" id="GAH55618.1"/>
    </source>
</evidence>
<gene>
    <name evidence="1" type="ORF">S03H2_34424</name>
</gene>
<feature type="non-terminal residue" evidence="1">
    <location>
        <position position="97"/>
    </location>
</feature>
<reference evidence="1" key="1">
    <citation type="journal article" date="2014" name="Front. Microbiol.">
        <title>High frequency of phylogenetically diverse reductive dehalogenase-homologous genes in deep subseafloor sedimentary metagenomes.</title>
        <authorList>
            <person name="Kawai M."/>
            <person name="Futagami T."/>
            <person name="Toyoda A."/>
            <person name="Takaki Y."/>
            <person name="Nishi S."/>
            <person name="Hori S."/>
            <person name="Arai W."/>
            <person name="Tsubouchi T."/>
            <person name="Morono Y."/>
            <person name="Uchiyama I."/>
            <person name="Ito T."/>
            <person name="Fujiyama A."/>
            <person name="Inagaki F."/>
            <person name="Takami H."/>
        </authorList>
    </citation>
    <scope>NUCLEOTIDE SEQUENCE</scope>
    <source>
        <strain evidence="1">Expedition CK06-06</strain>
    </source>
</reference>
<dbReference type="EMBL" id="BARU01021006">
    <property type="protein sequence ID" value="GAH55618.1"/>
    <property type="molecule type" value="Genomic_DNA"/>
</dbReference>